<keyword evidence="1" id="KW-0804">Transcription</keyword>
<dbReference type="AlphaFoldDB" id="A0A161M412"/>
<protein>
    <submittedName>
        <fullName evidence="1">Dna-directed rna polymerase iii subunit rpc4</fullName>
    </submittedName>
</protein>
<organism evidence="1">
    <name type="scientific">Triatoma infestans</name>
    <name type="common">Assassin bug</name>
    <dbReference type="NCBI Taxonomy" id="30076"/>
    <lineage>
        <taxon>Eukaryota</taxon>
        <taxon>Metazoa</taxon>
        <taxon>Ecdysozoa</taxon>
        <taxon>Arthropoda</taxon>
        <taxon>Hexapoda</taxon>
        <taxon>Insecta</taxon>
        <taxon>Pterygota</taxon>
        <taxon>Neoptera</taxon>
        <taxon>Paraneoptera</taxon>
        <taxon>Hemiptera</taxon>
        <taxon>Heteroptera</taxon>
        <taxon>Panheteroptera</taxon>
        <taxon>Cimicomorpha</taxon>
        <taxon>Reduviidae</taxon>
        <taxon>Triatominae</taxon>
        <taxon>Triatoma</taxon>
    </lineage>
</organism>
<reference evidence="1" key="1">
    <citation type="submission" date="2016-04" db="EMBL/GenBank/DDBJ databases">
        <authorList>
            <person name="Calderon-Fernandez G.M.Sr."/>
        </authorList>
    </citation>
    <scope>NUCLEOTIDE SEQUENCE</scope>
    <source>
        <strain evidence="1">Int1</strain>
        <tissue evidence="1">Integument</tissue>
    </source>
</reference>
<name>A0A161M412_TRIIF</name>
<evidence type="ECO:0000313" key="1">
    <source>
        <dbReference type="EMBL" id="JAR98046.1"/>
    </source>
</evidence>
<reference evidence="1" key="2">
    <citation type="journal article" date="2017" name="J. Med. Entomol.">
        <title>Transcriptome Analysis of the Triatoma infestans (Hemiptera: Reduviidae) Integument.</title>
        <authorList>
            <person name="Calderon-Fernandez G.M."/>
            <person name="Moriconi D.E."/>
            <person name="Dulbecco A.B."/>
            <person name="Juarez M.P."/>
        </authorList>
    </citation>
    <scope>NUCLEOTIDE SEQUENCE</scope>
    <source>
        <strain evidence="1">Int1</strain>
        <tissue evidence="1">Integument</tissue>
    </source>
</reference>
<keyword evidence="1" id="KW-0240">DNA-directed RNA polymerase</keyword>
<sequence>MGNVNGLEEDVSKPLSLTSMKPFTIAQLLDKIIREESFYSFRFRVVYQT</sequence>
<dbReference type="GO" id="GO:0000428">
    <property type="term" value="C:DNA-directed RNA polymerase complex"/>
    <property type="evidence" value="ECO:0007669"/>
    <property type="project" value="UniProtKB-KW"/>
</dbReference>
<proteinExistence type="predicted"/>
<dbReference type="EMBL" id="GEMB01005269">
    <property type="protein sequence ID" value="JAR98046.1"/>
    <property type="molecule type" value="Transcribed_RNA"/>
</dbReference>
<accession>A0A161M412</accession>